<dbReference type="AlphaFoldDB" id="A0A8H5BGG7"/>
<keyword evidence="10" id="KW-0732">Signal</keyword>
<dbReference type="InterPro" id="IPR001128">
    <property type="entry name" value="Cyt_P450"/>
</dbReference>
<evidence type="ECO:0000256" key="10">
    <source>
        <dbReference type="SAM" id="SignalP"/>
    </source>
</evidence>
<comment type="similarity">
    <text evidence="3">Belongs to the cytochrome P450 family.</text>
</comment>
<dbReference type="Pfam" id="PF00067">
    <property type="entry name" value="p450"/>
    <property type="match status" value="1"/>
</dbReference>
<dbReference type="InterPro" id="IPR050364">
    <property type="entry name" value="Cytochrome_P450_fung"/>
</dbReference>
<evidence type="ECO:0000256" key="5">
    <source>
        <dbReference type="ARBA" id="ARBA00022723"/>
    </source>
</evidence>
<evidence type="ECO:0000256" key="6">
    <source>
        <dbReference type="ARBA" id="ARBA00023002"/>
    </source>
</evidence>
<evidence type="ECO:0000313" key="11">
    <source>
        <dbReference type="EMBL" id="KAF5322608.1"/>
    </source>
</evidence>
<keyword evidence="12" id="KW-1185">Reference proteome</keyword>
<dbReference type="InterPro" id="IPR002401">
    <property type="entry name" value="Cyt_P450_E_grp-I"/>
</dbReference>
<accession>A0A8H5BGG7</accession>
<dbReference type="Gene3D" id="1.10.630.10">
    <property type="entry name" value="Cytochrome P450"/>
    <property type="match status" value="1"/>
</dbReference>
<gene>
    <name evidence="11" type="ORF">D9619_001341</name>
</gene>
<feature type="chain" id="PRO_5034921365" description="Cytochrome P450" evidence="10">
    <location>
        <begin position="24"/>
        <end position="517"/>
    </location>
</feature>
<evidence type="ECO:0000256" key="7">
    <source>
        <dbReference type="ARBA" id="ARBA00023004"/>
    </source>
</evidence>
<organism evidence="11 12">
    <name type="scientific">Psilocybe cf. subviscida</name>
    <dbReference type="NCBI Taxonomy" id="2480587"/>
    <lineage>
        <taxon>Eukaryota</taxon>
        <taxon>Fungi</taxon>
        <taxon>Dikarya</taxon>
        <taxon>Basidiomycota</taxon>
        <taxon>Agaricomycotina</taxon>
        <taxon>Agaricomycetes</taxon>
        <taxon>Agaricomycetidae</taxon>
        <taxon>Agaricales</taxon>
        <taxon>Agaricineae</taxon>
        <taxon>Strophariaceae</taxon>
        <taxon>Psilocybe</taxon>
    </lineage>
</organism>
<dbReference type="EMBL" id="JAACJJ010000028">
    <property type="protein sequence ID" value="KAF5322608.1"/>
    <property type="molecule type" value="Genomic_DNA"/>
</dbReference>
<comment type="caution">
    <text evidence="11">The sequence shown here is derived from an EMBL/GenBank/DDBJ whole genome shotgun (WGS) entry which is preliminary data.</text>
</comment>
<reference evidence="11 12" key="1">
    <citation type="journal article" date="2020" name="ISME J.">
        <title>Uncovering the hidden diversity of litter-decomposition mechanisms in mushroom-forming fungi.</title>
        <authorList>
            <person name="Floudas D."/>
            <person name="Bentzer J."/>
            <person name="Ahren D."/>
            <person name="Johansson T."/>
            <person name="Persson P."/>
            <person name="Tunlid A."/>
        </authorList>
    </citation>
    <scope>NUCLEOTIDE SEQUENCE [LARGE SCALE GENOMIC DNA]</scope>
    <source>
        <strain evidence="11 12">CBS 101986</strain>
    </source>
</reference>
<name>A0A8H5BGG7_9AGAR</name>
<protein>
    <recommendedName>
        <fullName evidence="13">Cytochrome P450</fullName>
    </recommendedName>
</protein>
<dbReference type="PANTHER" id="PTHR46300">
    <property type="entry name" value="P450, PUTATIVE (EUROFUNG)-RELATED-RELATED"/>
    <property type="match status" value="1"/>
</dbReference>
<dbReference type="GO" id="GO:0005506">
    <property type="term" value="F:iron ion binding"/>
    <property type="evidence" value="ECO:0007669"/>
    <property type="project" value="InterPro"/>
</dbReference>
<dbReference type="Proteomes" id="UP000567179">
    <property type="component" value="Unassembled WGS sequence"/>
</dbReference>
<dbReference type="CDD" id="cd11065">
    <property type="entry name" value="CYP64-like"/>
    <property type="match status" value="1"/>
</dbReference>
<proteinExistence type="inferred from homology"/>
<dbReference type="OrthoDB" id="2789670at2759"/>
<dbReference type="PRINTS" id="PR00463">
    <property type="entry name" value="EP450I"/>
</dbReference>
<evidence type="ECO:0008006" key="13">
    <source>
        <dbReference type="Google" id="ProtNLM"/>
    </source>
</evidence>
<evidence type="ECO:0000256" key="1">
    <source>
        <dbReference type="ARBA" id="ARBA00001971"/>
    </source>
</evidence>
<dbReference type="SUPFAM" id="SSF48264">
    <property type="entry name" value="Cytochrome P450"/>
    <property type="match status" value="1"/>
</dbReference>
<keyword evidence="6" id="KW-0560">Oxidoreductase</keyword>
<comment type="pathway">
    <text evidence="2">Secondary metabolite biosynthesis.</text>
</comment>
<evidence type="ECO:0000256" key="8">
    <source>
        <dbReference type="ARBA" id="ARBA00023033"/>
    </source>
</evidence>
<evidence type="ECO:0000256" key="9">
    <source>
        <dbReference type="PIRSR" id="PIRSR602401-1"/>
    </source>
</evidence>
<sequence length="517" mass="58008">MMPAMSLVLYGVIALLFASISKRVVDYLCQPRRVSYPPGPKPKPLIGNMLDLPTSYGAQEYLKWSKKYNSDILFASALGSNLLILNHPEDADELFQRRAARYSDRPAIPILKLLGWDPAMVSLLRYGDIFRLHRKIMQQCFHQEESRRYQPIIQSKVNKLLLGLLETPEEFAHHNRMSGISIPMAMMYGYSIESIHDPFIEAAEKCVQLGAPLLTPGGSLINLFPILAKIPPWVPGAASQKTAVEVRRLTALMQNIPLNLVTKQFGEGVAPQSVIADFLEKKACVGASAEEEEAMKNIAFSIYGAAADTTISATGTFIYQMCINPKIQRKAQAEIESVVGSSRLPTWNDRKSLPYVEAIYREVLRWRPPLLLGIPHTSTEDDYYKGYFIPKGTAVIGNIWGMTHNDAVYSEPYEFIPERFLNEDGQLKEEDTFVYGGGKRICVGQHIASSTVWFTMVSILACFSIDKAKNEIGEYIDISDDYDHFGTISFKSPYKCLITRRGPHIPDTIKEAIHNTS</sequence>
<evidence type="ECO:0000256" key="4">
    <source>
        <dbReference type="ARBA" id="ARBA00022617"/>
    </source>
</evidence>
<keyword evidence="5 9" id="KW-0479">Metal-binding</keyword>
<evidence type="ECO:0000256" key="2">
    <source>
        <dbReference type="ARBA" id="ARBA00005179"/>
    </source>
</evidence>
<evidence type="ECO:0000256" key="3">
    <source>
        <dbReference type="ARBA" id="ARBA00010617"/>
    </source>
</evidence>
<evidence type="ECO:0000313" key="12">
    <source>
        <dbReference type="Proteomes" id="UP000567179"/>
    </source>
</evidence>
<dbReference type="InterPro" id="IPR036396">
    <property type="entry name" value="Cyt_P450_sf"/>
</dbReference>
<keyword evidence="4 9" id="KW-0349">Heme</keyword>
<dbReference type="GO" id="GO:0016705">
    <property type="term" value="F:oxidoreductase activity, acting on paired donors, with incorporation or reduction of molecular oxygen"/>
    <property type="evidence" value="ECO:0007669"/>
    <property type="project" value="InterPro"/>
</dbReference>
<dbReference type="GO" id="GO:0020037">
    <property type="term" value="F:heme binding"/>
    <property type="evidence" value="ECO:0007669"/>
    <property type="project" value="InterPro"/>
</dbReference>
<keyword evidence="7 9" id="KW-0408">Iron</keyword>
<dbReference type="GO" id="GO:0004497">
    <property type="term" value="F:monooxygenase activity"/>
    <property type="evidence" value="ECO:0007669"/>
    <property type="project" value="UniProtKB-KW"/>
</dbReference>
<dbReference type="PANTHER" id="PTHR46300:SF7">
    <property type="entry name" value="P450, PUTATIVE (EUROFUNG)-RELATED"/>
    <property type="match status" value="1"/>
</dbReference>
<keyword evidence="8" id="KW-0503">Monooxygenase</keyword>
<comment type="cofactor">
    <cofactor evidence="1 9">
        <name>heme</name>
        <dbReference type="ChEBI" id="CHEBI:30413"/>
    </cofactor>
</comment>
<feature type="signal peptide" evidence="10">
    <location>
        <begin position="1"/>
        <end position="23"/>
    </location>
</feature>
<feature type="binding site" description="axial binding residue" evidence="9">
    <location>
        <position position="442"/>
    </location>
    <ligand>
        <name>heme</name>
        <dbReference type="ChEBI" id="CHEBI:30413"/>
    </ligand>
    <ligandPart>
        <name>Fe</name>
        <dbReference type="ChEBI" id="CHEBI:18248"/>
    </ligandPart>
</feature>